<dbReference type="SUPFAM" id="SSF46785">
    <property type="entry name" value="Winged helix' DNA-binding domain"/>
    <property type="match status" value="1"/>
</dbReference>
<evidence type="ECO:0000256" key="1">
    <source>
        <dbReference type="ARBA" id="ARBA00022884"/>
    </source>
</evidence>
<dbReference type="InterPro" id="IPR006607">
    <property type="entry name" value="DM15"/>
</dbReference>
<feature type="compositionally biased region" description="Basic and acidic residues" evidence="3">
    <location>
        <begin position="334"/>
        <end position="346"/>
    </location>
</feature>
<dbReference type="Proteomes" id="UP000494165">
    <property type="component" value="Unassembled WGS sequence"/>
</dbReference>
<dbReference type="AlphaFoldDB" id="A0A8S1DF88"/>
<dbReference type="Pfam" id="PF05383">
    <property type="entry name" value="La"/>
    <property type="match status" value="1"/>
</dbReference>
<gene>
    <name evidence="5" type="ORF">CLODIP_2_CD05454</name>
</gene>
<feature type="region of interest" description="Disordered" evidence="3">
    <location>
        <begin position="1106"/>
        <end position="1153"/>
    </location>
</feature>
<feature type="domain" description="HTH La-type RNA-binding" evidence="4">
    <location>
        <begin position="466"/>
        <end position="570"/>
    </location>
</feature>
<evidence type="ECO:0000256" key="2">
    <source>
        <dbReference type="PROSITE-ProRule" id="PRU00332"/>
    </source>
</evidence>
<feature type="compositionally biased region" description="Basic residues" evidence="3">
    <location>
        <begin position="842"/>
        <end position="855"/>
    </location>
</feature>
<feature type="region of interest" description="Disordered" evidence="3">
    <location>
        <begin position="804"/>
        <end position="886"/>
    </location>
</feature>
<feature type="region of interest" description="Disordered" evidence="3">
    <location>
        <begin position="271"/>
        <end position="437"/>
    </location>
</feature>
<feature type="region of interest" description="Disordered" evidence="3">
    <location>
        <begin position="901"/>
        <end position="923"/>
    </location>
</feature>
<reference evidence="5 6" key="1">
    <citation type="submission" date="2020-04" db="EMBL/GenBank/DDBJ databases">
        <authorList>
            <person name="Alioto T."/>
            <person name="Alioto T."/>
            <person name="Gomez Garrido J."/>
        </authorList>
    </citation>
    <scope>NUCLEOTIDE SEQUENCE [LARGE SCALE GENOMIC DNA]</scope>
</reference>
<dbReference type="GO" id="GO:0048255">
    <property type="term" value="P:mRNA stabilization"/>
    <property type="evidence" value="ECO:0007669"/>
    <property type="project" value="InterPro"/>
</dbReference>
<dbReference type="GO" id="GO:0005829">
    <property type="term" value="C:cytosol"/>
    <property type="evidence" value="ECO:0007669"/>
    <property type="project" value="TreeGrafter"/>
</dbReference>
<keyword evidence="6" id="KW-1185">Reference proteome</keyword>
<evidence type="ECO:0000259" key="4">
    <source>
        <dbReference type="PROSITE" id="PS50961"/>
    </source>
</evidence>
<comment type="caution">
    <text evidence="5">The sequence shown here is derived from an EMBL/GenBank/DDBJ whole genome shotgun (WGS) entry which is preliminary data.</text>
</comment>
<protein>
    <recommendedName>
        <fullName evidence="4">HTH La-type RNA-binding domain-containing protein</fullName>
    </recommendedName>
</protein>
<feature type="compositionally biased region" description="Low complexity" evidence="3">
    <location>
        <begin position="428"/>
        <end position="437"/>
    </location>
</feature>
<evidence type="ECO:0000313" key="5">
    <source>
        <dbReference type="EMBL" id="CAB3379191.1"/>
    </source>
</evidence>
<evidence type="ECO:0000313" key="6">
    <source>
        <dbReference type="Proteomes" id="UP000494165"/>
    </source>
</evidence>
<feature type="compositionally biased region" description="Basic and acidic residues" evidence="3">
    <location>
        <begin position="392"/>
        <end position="403"/>
    </location>
</feature>
<dbReference type="OrthoDB" id="340227at2759"/>
<accession>A0A8S1DF88</accession>
<name>A0A8S1DF88_9INSE</name>
<proteinExistence type="predicted"/>
<feature type="compositionally biased region" description="Basic residues" evidence="3">
    <location>
        <begin position="1144"/>
        <end position="1153"/>
    </location>
</feature>
<feature type="compositionally biased region" description="Polar residues" evidence="3">
    <location>
        <begin position="902"/>
        <end position="923"/>
    </location>
</feature>
<dbReference type="GO" id="GO:0000339">
    <property type="term" value="F:RNA cap binding"/>
    <property type="evidence" value="ECO:0007669"/>
    <property type="project" value="InterPro"/>
</dbReference>
<dbReference type="Gene3D" id="1.10.10.10">
    <property type="entry name" value="Winged helix-like DNA-binding domain superfamily/Winged helix DNA-binding domain"/>
    <property type="match status" value="1"/>
</dbReference>
<dbReference type="GO" id="GO:0045727">
    <property type="term" value="P:positive regulation of translation"/>
    <property type="evidence" value="ECO:0007669"/>
    <property type="project" value="TreeGrafter"/>
</dbReference>
<dbReference type="SMART" id="SM00715">
    <property type="entry name" value="LA"/>
    <property type="match status" value="1"/>
</dbReference>
<evidence type="ECO:0000256" key="3">
    <source>
        <dbReference type="SAM" id="MobiDB-lite"/>
    </source>
</evidence>
<feature type="compositionally biased region" description="Basic and acidic residues" evidence="3">
    <location>
        <begin position="664"/>
        <end position="679"/>
    </location>
</feature>
<organism evidence="5 6">
    <name type="scientific">Cloeon dipterum</name>
    <dbReference type="NCBI Taxonomy" id="197152"/>
    <lineage>
        <taxon>Eukaryota</taxon>
        <taxon>Metazoa</taxon>
        <taxon>Ecdysozoa</taxon>
        <taxon>Arthropoda</taxon>
        <taxon>Hexapoda</taxon>
        <taxon>Insecta</taxon>
        <taxon>Pterygota</taxon>
        <taxon>Palaeoptera</taxon>
        <taxon>Ephemeroptera</taxon>
        <taxon>Pisciforma</taxon>
        <taxon>Baetidae</taxon>
        <taxon>Cloeon</taxon>
    </lineage>
</organism>
<dbReference type="PANTHER" id="PTHR22792:SF132">
    <property type="entry name" value="LA-RELATED PROTEIN 1"/>
    <property type="match status" value="1"/>
</dbReference>
<dbReference type="CDD" id="cd07323">
    <property type="entry name" value="LAM"/>
    <property type="match status" value="1"/>
</dbReference>
<dbReference type="SMART" id="SM00684">
    <property type="entry name" value="DM15"/>
    <property type="match status" value="3"/>
</dbReference>
<dbReference type="InterPro" id="IPR036390">
    <property type="entry name" value="WH_DNA-bd_sf"/>
</dbReference>
<feature type="compositionally biased region" description="Low complexity" evidence="3">
    <location>
        <begin position="143"/>
        <end position="162"/>
    </location>
</feature>
<dbReference type="GO" id="GO:0010494">
    <property type="term" value="C:cytoplasmic stress granule"/>
    <property type="evidence" value="ECO:0007669"/>
    <property type="project" value="TreeGrafter"/>
</dbReference>
<feature type="region of interest" description="Disordered" evidence="3">
    <location>
        <begin position="90"/>
        <end position="256"/>
    </location>
</feature>
<feature type="region of interest" description="Disordered" evidence="3">
    <location>
        <begin position="621"/>
        <end position="683"/>
    </location>
</feature>
<keyword evidence="1 2" id="KW-0694">RNA-binding</keyword>
<dbReference type="EMBL" id="CADEPI010000180">
    <property type="protein sequence ID" value="CAB3379191.1"/>
    <property type="molecule type" value="Genomic_DNA"/>
</dbReference>
<feature type="compositionally biased region" description="Basic residues" evidence="3">
    <location>
        <begin position="118"/>
        <end position="129"/>
    </location>
</feature>
<sequence>MVSRESMCVDLASIDSKKLGRIERKMHPPEHPYRKQVATHWQAVAAHGKMAAVAAKEASEELRPAAAPAAPVPLPSYARVLVNRAASPVEVGAPPVSQPPPPTESVPKENGHAVQPQQHHHPEKHHPEKHHPEKYHARRNHNNRNFNKPHSSNNNNNNNANHQYHKNNHAPAEEKPPTPPPVVVKYVEAPLPKTNPWAKKIEPPKEAPAPAAAPPAAAPVASPDAAPLPPPTAPVKLPPPPKQQHPQQHPATLASIVADKRSLFNVPLENGVSSAAPLIEPSATTTSKSANKKSHARDMDDWPTLGAEAKKQQQQQQQQLAGEVTEAAALPNGHADREDSPVDDSHNNSSNSSENGGYPKQNAKKNTAKCKWLPLNIEQSKLRGKRDKSPKHRDSEHGDDQGRGRGQRRLVSSRGGRGRGGRGGGPARNGPRPNGRADYVEEFVPDFTTFAMAPTAPIPAFMLPQNFFDMPADYRMLKQIEYYFSKENLSKDFYIRRKMKADGFLPISFISTFPRVMSILSEPELASDPEFTNNIDFMVQCILKSPLLELSEDALMVRPISEPERWPVEDFRFLTSQNLNPDVPEFVPRENGLAQSEPEVAVDEVIEAPPAPEIKLPISTARKSNNLPPPPLNLPLSAPSSIQPAPIVAQPESWQEVKRKAKQPPKEKADERESRKSESLEDLDFQFDEDTVPVERVKKFTDLTEDDSDDYELSDHEINKLLIVTQTQATPATQTSLPSRIPKHDGHDRTGDFLTRVKMSQELSLIINDGLNSYEDALWDDPHEWVPTGSYKTVNVITQETFDKFTPPRPTVTNPDKPPKPPSSLVEEITQEVSAAEPVRTRTPRVRKEHQRRQPHFYPVVKEETLPDPCTPRKRKTKHSNNPPVEHHVGWVMDVREHRPRTTSVSSTGTSPNESYLSTSYGSTPQSLPTFQHPSHLLLKDNGFTQQVYHKYHAKCLKERKRLGSGQSQEMNTLFRFWSFFLRENFNRKMYNEFRTLAVEDAIFGFRYGLECLFRFYSYGLEFKFRPELYKHFQEETIRDYETGQLYGLEKFWAFLKYYKNSSSLQVDEKLNEFLSNFKSIEAFRVVQPEHDLKMRVQGARGGYRRMRSVSESQSDERAMAPRRPMRVRRLSGSAGEVQVGGGAKKKQAGVAK</sequence>
<dbReference type="PROSITE" id="PS50961">
    <property type="entry name" value="HTH_LA"/>
    <property type="match status" value="1"/>
</dbReference>
<feature type="compositionally biased region" description="Pro residues" evidence="3">
    <location>
        <begin position="226"/>
        <end position="243"/>
    </location>
</feature>
<dbReference type="InterPro" id="IPR006630">
    <property type="entry name" value="La_HTH"/>
</dbReference>
<dbReference type="InterPro" id="IPR036388">
    <property type="entry name" value="WH-like_DNA-bd_sf"/>
</dbReference>
<dbReference type="InterPro" id="IPR045180">
    <property type="entry name" value="La_dom_prot"/>
</dbReference>
<dbReference type="Pfam" id="PF21071">
    <property type="entry name" value="LARP1_HEAT"/>
    <property type="match status" value="1"/>
</dbReference>
<feature type="compositionally biased region" description="Basic residues" evidence="3">
    <location>
        <begin position="382"/>
        <end position="391"/>
    </location>
</feature>
<dbReference type="PANTHER" id="PTHR22792">
    <property type="entry name" value="LUPUS LA PROTEIN-RELATED"/>
    <property type="match status" value="1"/>
</dbReference>